<sequence>MNDAVVDGAAGTDAYANHFGRDRRVNGFLIRLRQRGRAAQGGKGSDDGYQYDLWSEQSSQCFPPSRALKVPPHLAITAGAAEYYGFKETPNAVPHPNSMPITANGTM</sequence>
<accession>A0A0F9A701</accession>
<dbReference type="EMBL" id="LAZR01044157">
    <property type="protein sequence ID" value="KKL05349.1"/>
    <property type="molecule type" value="Genomic_DNA"/>
</dbReference>
<organism evidence="1">
    <name type="scientific">marine sediment metagenome</name>
    <dbReference type="NCBI Taxonomy" id="412755"/>
    <lineage>
        <taxon>unclassified sequences</taxon>
        <taxon>metagenomes</taxon>
        <taxon>ecological metagenomes</taxon>
    </lineage>
</organism>
<protein>
    <submittedName>
        <fullName evidence="1">Uncharacterized protein</fullName>
    </submittedName>
</protein>
<gene>
    <name evidence="1" type="ORF">LCGC14_2606920</name>
</gene>
<proteinExistence type="predicted"/>
<reference evidence="1" key="1">
    <citation type="journal article" date="2015" name="Nature">
        <title>Complex archaea that bridge the gap between prokaryotes and eukaryotes.</title>
        <authorList>
            <person name="Spang A."/>
            <person name="Saw J.H."/>
            <person name="Jorgensen S.L."/>
            <person name="Zaremba-Niedzwiedzka K."/>
            <person name="Martijn J."/>
            <person name="Lind A.E."/>
            <person name="van Eijk R."/>
            <person name="Schleper C."/>
            <person name="Guy L."/>
            <person name="Ettema T.J."/>
        </authorList>
    </citation>
    <scope>NUCLEOTIDE SEQUENCE</scope>
</reference>
<dbReference type="AlphaFoldDB" id="A0A0F9A701"/>
<comment type="caution">
    <text evidence="1">The sequence shown here is derived from an EMBL/GenBank/DDBJ whole genome shotgun (WGS) entry which is preliminary data.</text>
</comment>
<evidence type="ECO:0000313" key="1">
    <source>
        <dbReference type="EMBL" id="KKL05349.1"/>
    </source>
</evidence>
<name>A0A0F9A701_9ZZZZ</name>